<dbReference type="AlphaFoldDB" id="W7MAE0"/>
<keyword evidence="2" id="KW-0134">Cell wall</keyword>
<accession>W7MAE0</accession>
<evidence type="ECO:0000256" key="3">
    <source>
        <dbReference type="ARBA" id="ARBA00022525"/>
    </source>
</evidence>
<gene>
    <name evidence="15" type="ORF">FVEG_05561</name>
</gene>
<dbReference type="InterPro" id="IPR003137">
    <property type="entry name" value="PA_domain"/>
</dbReference>
<dbReference type="PRINTS" id="PR00723">
    <property type="entry name" value="SUBTILISIN"/>
</dbReference>
<evidence type="ECO:0000259" key="13">
    <source>
        <dbReference type="Pfam" id="PF02225"/>
    </source>
</evidence>
<dbReference type="SUPFAM" id="SSF52743">
    <property type="entry name" value="Subtilisin-like"/>
    <property type="match status" value="1"/>
</dbReference>
<dbReference type="GO" id="GO:0006508">
    <property type="term" value="P:proteolysis"/>
    <property type="evidence" value="ECO:0007669"/>
    <property type="project" value="UniProtKB-KW"/>
</dbReference>
<evidence type="ECO:0000259" key="12">
    <source>
        <dbReference type="Pfam" id="PF00082"/>
    </source>
</evidence>
<keyword evidence="11" id="KW-0812">Transmembrane</keyword>
<feature type="active site" description="Charge relay system" evidence="8 9">
    <location>
        <position position="228"/>
    </location>
</feature>
<dbReference type="SUPFAM" id="SSF52025">
    <property type="entry name" value="PA domain"/>
    <property type="match status" value="1"/>
</dbReference>
<evidence type="ECO:0000256" key="9">
    <source>
        <dbReference type="PROSITE-ProRule" id="PRU01240"/>
    </source>
</evidence>
<evidence type="ECO:0000256" key="4">
    <source>
        <dbReference type="ARBA" id="ARBA00022670"/>
    </source>
</evidence>
<dbReference type="KEGG" id="fvr:FVEG_05561"/>
<dbReference type="InterPro" id="IPR023827">
    <property type="entry name" value="Peptidase_S8_Asp-AS"/>
</dbReference>
<evidence type="ECO:0000256" key="2">
    <source>
        <dbReference type="ARBA" id="ARBA00022512"/>
    </source>
</evidence>
<dbReference type="PANTHER" id="PTHR43806">
    <property type="entry name" value="PEPTIDASE S8"/>
    <property type="match status" value="1"/>
</dbReference>
<dbReference type="GeneID" id="30063553"/>
<dbReference type="InterPro" id="IPR050131">
    <property type="entry name" value="Peptidase_S8_subtilisin-like"/>
</dbReference>
<evidence type="ECO:0000256" key="6">
    <source>
        <dbReference type="ARBA" id="ARBA00022801"/>
    </source>
</evidence>
<keyword evidence="6 9" id="KW-0378">Hydrolase</keyword>
<dbReference type="PROSITE" id="PS00136">
    <property type="entry name" value="SUBTILASE_ASP"/>
    <property type="match status" value="1"/>
</dbReference>
<dbReference type="GO" id="GO:0004252">
    <property type="term" value="F:serine-type endopeptidase activity"/>
    <property type="evidence" value="ECO:0007669"/>
    <property type="project" value="UniProtKB-UniRule"/>
</dbReference>
<keyword evidence="11" id="KW-1133">Transmembrane helix</keyword>
<dbReference type="CDD" id="cd07489">
    <property type="entry name" value="Peptidases_S8_5"/>
    <property type="match status" value="1"/>
</dbReference>
<dbReference type="InterPro" id="IPR034187">
    <property type="entry name" value="Peptidases_S8_5"/>
</dbReference>
<keyword evidence="4 9" id="KW-0645">Protease</keyword>
<keyword evidence="11" id="KW-0472">Membrane</keyword>
<comment type="similarity">
    <text evidence="1 9 10">Belongs to the peptidase S8 family.</text>
</comment>
<name>W7MAE0_GIBM7</name>
<feature type="domain" description="PA" evidence="13">
    <location>
        <begin position="445"/>
        <end position="499"/>
    </location>
</feature>
<dbReference type="InterPro" id="IPR000209">
    <property type="entry name" value="Peptidase_S8/S53_dom"/>
</dbReference>
<keyword evidence="5" id="KW-0732">Signal</keyword>
<dbReference type="CDD" id="cd02124">
    <property type="entry name" value="PA_PoS1_like"/>
    <property type="match status" value="1"/>
</dbReference>
<feature type="active site" description="Charge relay system" evidence="8 9">
    <location>
        <position position="601"/>
    </location>
</feature>
<dbReference type="RefSeq" id="XP_018750726.1">
    <property type="nucleotide sequence ID" value="XM_018893814.1"/>
</dbReference>
<feature type="domain" description="Peptidase S8/S53" evidence="12">
    <location>
        <begin position="219"/>
        <end position="634"/>
    </location>
</feature>
<dbReference type="PROSITE" id="PS00137">
    <property type="entry name" value="SUBTILASE_HIS"/>
    <property type="match status" value="1"/>
</dbReference>
<dbReference type="Gene3D" id="3.40.50.200">
    <property type="entry name" value="Peptidase S8/S53 domain"/>
    <property type="match status" value="1"/>
</dbReference>
<dbReference type="Pfam" id="PF00082">
    <property type="entry name" value="Peptidase_S8"/>
    <property type="match status" value="1"/>
</dbReference>
<dbReference type="InterPro" id="IPR022398">
    <property type="entry name" value="Peptidase_S8_His-AS"/>
</dbReference>
<evidence type="ECO:0000256" key="11">
    <source>
        <dbReference type="SAM" id="Phobius"/>
    </source>
</evidence>
<dbReference type="eggNOG" id="KOG4266">
    <property type="taxonomic scope" value="Eukaryota"/>
</dbReference>
<dbReference type="Proteomes" id="UP000009096">
    <property type="component" value="Chromosome 3"/>
</dbReference>
<dbReference type="Gene3D" id="3.50.30.30">
    <property type="match status" value="1"/>
</dbReference>
<dbReference type="PROSITE" id="PS00138">
    <property type="entry name" value="SUBTILASE_SER"/>
    <property type="match status" value="1"/>
</dbReference>
<dbReference type="Pfam" id="PF06280">
    <property type="entry name" value="fn3_5"/>
    <property type="match status" value="1"/>
</dbReference>
<feature type="domain" description="C5a peptidase/Subtilisin-like protease SBT2-like Fn3-like" evidence="14">
    <location>
        <begin position="678"/>
        <end position="790"/>
    </location>
</feature>
<dbReference type="InterPro" id="IPR010435">
    <property type="entry name" value="C5a/SBT2-like_Fn3"/>
</dbReference>
<evidence type="ECO:0000256" key="7">
    <source>
        <dbReference type="ARBA" id="ARBA00022825"/>
    </source>
</evidence>
<evidence type="ECO:0000256" key="5">
    <source>
        <dbReference type="ARBA" id="ARBA00022729"/>
    </source>
</evidence>
<dbReference type="PANTHER" id="PTHR43806:SF66">
    <property type="entry name" value="SERIN ENDOPEPTIDASE"/>
    <property type="match status" value="1"/>
</dbReference>
<feature type="transmembrane region" description="Helical" evidence="11">
    <location>
        <begin position="57"/>
        <end position="77"/>
    </location>
</feature>
<evidence type="ECO:0000256" key="1">
    <source>
        <dbReference type="ARBA" id="ARBA00011073"/>
    </source>
</evidence>
<keyword evidence="16" id="KW-1185">Reference proteome</keyword>
<keyword evidence="7 9" id="KW-0720">Serine protease</keyword>
<dbReference type="InterPro" id="IPR036852">
    <property type="entry name" value="Peptidase_S8/S53_dom_sf"/>
</dbReference>
<dbReference type="InterPro" id="IPR023828">
    <property type="entry name" value="Peptidase_S8_Ser-AS"/>
</dbReference>
<dbReference type="VEuPathDB" id="FungiDB:FVEG_05561"/>
<sequence>MMIVYRIPSQPISKADMLGSGFFLSRLNPPFLRFPFSFPFPFSYLGDFLRDCGERDLVYFFFIMVRLSIVTALYAVVVSAVDFDKIAVGKGHSRLPGAYIFEFEENHDCADFFAKASARGKTRMQYNYKLFKGASIQFTDIDNAEDLASEMALLPGIKQKWPVQTFSIPKPEVHWTGIPGMEYKSIQKRGFEERDTMNDTFSPHVMTQIDKLRAEGITGKGLKVALVDSGVDYKHPALGGCFGKDCLVSFGTDLVGDAYDGLNNAKPDNDPMDCAGHGTHVAGILAAQKNTMDFTGAAPGVQIGAYRAFGCNGEAGNDVLIAAFNQAFEDGADIISASIGGPSGWSEEPWAVAVSRIVEQGVPCVLAAGNSGAMGMFYASTAANGKKVTAVGSYDNTKSLALLNASKYSIEGGPEHEFGHLSGKPSAWKGVKLPLWALSYDTSVADDGCDEWPKNTPDLSKYIVLLRRGSCTFDAKAANAVKAGAKYIMFYSNKEDLAPFDVSSVAGIKAASIVSPEQGAEWIASLKEKKKITLSMSDGSDGNVILEQKHNNVTAGAASTFSSWGPTWEMDVKPQFGAPGGKILSTYPQSMGSYAVLSGTSMASPLVAGIFALIAEARGTRDPALIENLLSASANPQLFNDGKMFYDFLAPVPQQGGGIVQAHDAAHAKVLLSRSSLSFNDTDHFPESLNFTVKNTGKKQIDLQISHVPAVTMFTLVENYIYPDEFPNDFSKEHASLKFSESKLTIDAGESIVIEVLATPPKGLNATRLPVWSGYVTINGTDGTSLSLPYQGLTGSLHDSVVLGPKDTWIANSTDENRFPIADNTTWTLPKPGTANNLTDTLPGLTWFLALGSAKLHAEVMPVTTEKPTSSKKPRVIGEPADFPVLWNAMGVNSQAFTGELADGTFAPAGQYVVRYRALRIFGDEKKEEDWDEAYSPVFTIRYENFLYKSIKEVIGFGKGHG</sequence>
<dbReference type="OrthoDB" id="10256524at2759"/>
<dbReference type="PROSITE" id="PS51892">
    <property type="entry name" value="SUBTILASE"/>
    <property type="match status" value="1"/>
</dbReference>
<evidence type="ECO:0000256" key="8">
    <source>
        <dbReference type="PIRSR" id="PIRSR615500-1"/>
    </source>
</evidence>
<evidence type="ECO:0000313" key="16">
    <source>
        <dbReference type="Proteomes" id="UP000009096"/>
    </source>
</evidence>
<protein>
    <recommendedName>
        <fullName evidence="17">Peptidase S8/S53 domain-containing protein</fullName>
    </recommendedName>
</protein>
<evidence type="ECO:0000313" key="15">
    <source>
        <dbReference type="EMBL" id="EWG44535.1"/>
    </source>
</evidence>
<evidence type="ECO:0000259" key="14">
    <source>
        <dbReference type="Pfam" id="PF06280"/>
    </source>
</evidence>
<dbReference type="EMBL" id="DS022247">
    <property type="protein sequence ID" value="EWG44535.1"/>
    <property type="molecule type" value="Genomic_DNA"/>
</dbReference>
<reference evidence="15 16" key="1">
    <citation type="journal article" date="2010" name="Nature">
        <title>Comparative genomics reveals mobile pathogenicity chromosomes in Fusarium.</title>
        <authorList>
            <person name="Ma L.J."/>
            <person name="van der Does H.C."/>
            <person name="Borkovich K.A."/>
            <person name="Coleman J.J."/>
            <person name="Daboussi M.J."/>
            <person name="Di Pietro A."/>
            <person name="Dufresne M."/>
            <person name="Freitag M."/>
            <person name="Grabherr M."/>
            <person name="Henrissat B."/>
            <person name="Houterman P.M."/>
            <person name="Kang S."/>
            <person name="Shim W.B."/>
            <person name="Woloshuk C."/>
            <person name="Xie X."/>
            <person name="Xu J.R."/>
            <person name="Antoniw J."/>
            <person name="Baker S.E."/>
            <person name="Bluhm B.H."/>
            <person name="Breakspear A."/>
            <person name="Brown D.W."/>
            <person name="Butchko R.A."/>
            <person name="Chapman S."/>
            <person name="Coulson R."/>
            <person name="Coutinho P.M."/>
            <person name="Danchin E.G."/>
            <person name="Diener A."/>
            <person name="Gale L.R."/>
            <person name="Gardiner D.M."/>
            <person name="Goff S."/>
            <person name="Hammond-Kosack K.E."/>
            <person name="Hilburn K."/>
            <person name="Hua-Van A."/>
            <person name="Jonkers W."/>
            <person name="Kazan K."/>
            <person name="Kodira C.D."/>
            <person name="Koehrsen M."/>
            <person name="Kumar L."/>
            <person name="Lee Y.H."/>
            <person name="Li L."/>
            <person name="Manners J.M."/>
            <person name="Miranda-Saavedra D."/>
            <person name="Mukherjee M."/>
            <person name="Park G."/>
            <person name="Park J."/>
            <person name="Park S.Y."/>
            <person name="Proctor R.H."/>
            <person name="Regev A."/>
            <person name="Ruiz-Roldan M.C."/>
            <person name="Sain D."/>
            <person name="Sakthikumar S."/>
            <person name="Sykes S."/>
            <person name="Schwartz D.C."/>
            <person name="Turgeon B.G."/>
            <person name="Wapinski I."/>
            <person name="Yoder O."/>
            <person name="Young S."/>
            <person name="Zeng Q."/>
            <person name="Zhou S."/>
            <person name="Galagan J."/>
            <person name="Cuomo C.A."/>
            <person name="Kistler H.C."/>
            <person name="Rep M."/>
        </authorList>
    </citation>
    <scope>NUCLEOTIDE SEQUENCE [LARGE SCALE GENOMIC DNA]</scope>
    <source>
        <strain evidence="16">M3125 / FGSC 7600</strain>
    </source>
</reference>
<feature type="active site" description="Charge relay system" evidence="8 9">
    <location>
        <position position="277"/>
    </location>
</feature>
<proteinExistence type="inferred from homology"/>
<dbReference type="GO" id="GO:0016020">
    <property type="term" value="C:membrane"/>
    <property type="evidence" value="ECO:0007669"/>
    <property type="project" value="InterPro"/>
</dbReference>
<keyword evidence="3" id="KW-0964">Secreted</keyword>
<dbReference type="InterPro" id="IPR046450">
    <property type="entry name" value="PA_dom_sf"/>
</dbReference>
<organism evidence="15 16">
    <name type="scientific">Gibberella moniliformis (strain M3125 / FGSC 7600)</name>
    <name type="common">Maize ear and stalk rot fungus</name>
    <name type="synonym">Fusarium verticillioides</name>
    <dbReference type="NCBI Taxonomy" id="334819"/>
    <lineage>
        <taxon>Eukaryota</taxon>
        <taxon>Fungi</taxon>
        <taxon>Dikarya</taxon>
        <taxon>Ascomycota</taxon>
        <taxon>Pezizomycotina</taxon>
        <taxon>Sordariomycetes</taxon>
        <taxon>Hypocreomycetidae</taxon>
        <taxon>Hypocreales</taxon>
        <taxon>Nectriaceae</taxon>
        <taxon>Fusarium</taxon>
        <taxon>Fusarium fujikuroi species complex</taxon>
    </lineage>
</organism>
<dbReference type="InterPro" id="IPR015500">
    <property type="entry name" value="Peptidase_S8_subtilisin-rel"/>
</dbReference>
<dbReference type="Pfam" id="PF02225">
    <property type="entry name" value="PA"/>
    <property type="match status" value="1"/>
</dbReference>
<evidence type="ECO:0000256" key="10">
    <source>
        <dbReference type="RuleBase" id="RU003355"/>
    </source>
</evidence>
<dbReference type="STRING" id="334819.W7MAE0"/>
<evidence type="ECO:0008006" key="17">
    <source>
        <dbReference type="Google" id="ProtNLM"/>
    </source>
</evidence>